<feature type="region of interest" description="Disordered" evidence="1">
    <location>
        <begin position="285"/>
        <end position="314"/>
    </location>
</feature>
<organism evidence="2 3">
    <name type="scientific">Haloechinothrix aidingensis</name>
    <dbReference type="NCBI Taxonomy" id="2752311"/>
    <lineage>
        <taxon>Bacteria</taxon>
        <taxon>Bacillati</taxon>
        <taxon>Actinomycetota</taxon>
        <taxon>Actinomycetes</taxon>
        <taxon>Pseudonocardiales</taxon>
        <taxon>Pseudonocardiaceae</taxon>
        <taxon>Haloechinothrix</taxon>
    </lineage>
</organism>
<feature type="compositionally biased region" description="Basic and acidic residues" evidence="1">
    <location>
        <begin position="7"/>
        <end position="16"/>
    </location>
</feature>
<protein>
    <submittedName>
        <fullName evidence="2">Uncharacterized protein</fullName>
    </submittedName>
</protein>
<dbReference type="EMBL" id="JACCKD010000002">
    <property type="protein sequence ID" value="MBA0125184.1"/>
    <property type="molecule type" value="Genomic_DNA"/>
</dbReference>
<gene>
    <name evidence="2" type="ORF">H0B56_06485</name>
</gene>
<name>A0A837ZYC3_9PSEU</name>
<evidence type="ECO:0000313" key="3">
    <source>
        <dbReference type="Proteomes" id="UP000582974"/>
    </source>
</evidence>
<proteinExistence type="predicted"/>
<accession>A0A837ZYC3</accession>
<dbReference type="RefSeq" id="WP_180892011.1">
    <property type="nucleotide sequence ID" value="NZ_JACCKD010000002.1"/>
</dbReference>
<sequence>MSGCGGEDLRKAHFERTTVPVEPGDSGQEPIPGEPPDEPALAPAELRTVDTCQLVGEEQLGELGSVGEPSGPLGLPDELGIGECSVTVTDPGGKEANVRLRLDEQINDSLNQVTGGVEGLPLIESTLEDDTCFVTAITSQEPKLGIRASVQYQGGEPCRAGNTAVAGAVRTILDDPPRLDTPHGSLRTVDPCDGVDDDVARGVLDEDDAEGELATIFRCQWRGSSEYVSVSYRFGRPTVSTEDTRETELGEDTVALVSPQVDRCSVQWEHRSIEEEHAELVEVSVTDSEAESTDAACESATEVAEAVAPELPTA</sequence>
<dbReference type="AlphaFoldDB" id="A0A837ZYC3"/>
<evidence type="ECO:0000313" key="2">
    <source>
        <dbReference type="EMBL" id="MBA0125184.1"/>
    </source>
</evidence>
<evidence type="ECO:0000256" key="1">
    <source>
        <dbReference type="SAM" id="MobiDB-lite"/>
    </source>
</evidence>
<comment type="caution">
    <text evidence="2">The sequence shown here is derived from an EMBL/GenBank/DDBJ whole genome shotgun (WGS) entry which is preliminary data.</text>
</comment>
<keyword evidence="3" id="KW-1185">Reference proteome</keyword>
<dbReference type="Proteomes" id="UP000582974">
    <property type="component" value="Unassembled WGS sequence"/>
</dbReference>
<reference evidence="2 3" key="1">
    <citation type="submission" date="2020-07" db="EMBL/GenBank/DDBJ databases">
        <title>Genome of Haloechinothrix sp.</title>
        <authorList>
            <person name="Tang S.-K."/>
            <person name="Yang L."/>
            <person name="Zhu W.-Y."/>
        </authorList>
    </citation>
    <scope>NUCLEOTIDE SEQUENCE [LARGE SCALE GENOMIC DNA]</scope>
    <source>
        <strain evidence="2 3">YIM 98757</strain>
    </source>
</reference>
<feature type="region of interest" description="Disordered" evidence="1">
    <location>
        <begin position="1"/>
        <end position="41"/>
    </location>
</feature>